<reference evidence="1" key="1">
    <citation type="submission" date="2021-12" db="EMBL/GenBank/DDBJ databases">
        <title>Discovery of the Pendulisporaceae a myxobacterial family with distinct sporulation behavior and unique specialized metabolism.</title>
        <authorList>
            <person name="Garcia R."/>
            <person name="Popoff A."/>
            <person name="Bader C.D."/>
            <person name="Loehr J."/>
            <person name="Walesch S."/>
            <person name="Walt C."/>
            <person name="Boldt J."/>
            <person name="Bunk B."/>
            <person name="Haeckl F.J.F.P.J."/>
            <person name="Gunesch A.P."/>
            <person name="Birkelbach J."/>
            <person name="Nuebel U."/>
            <person name="Pietschmann T."/>
            <person name="Bach T."/>
            <person name="Mueller R."/>
        </authorList>
    </citation>
    <scope>NUCLEOTIDE SEQUENCE</scope>
    <source>
        <strain evidence="1">MSr11367</strain>
    </source>
</reference>
<dbReference type="Proteomes" id="UP001374803">
    <property type="component" value="Chromosome"/>
</dbReference>
<keyword evidence="2" id="KW-1185">Reference proteome</keyword>
<gene>
    <name evidence="1" type="ORF">LVJ94_34670</name>
</gene>
<sequence>MAGDPDTERVVLAKLDPNEVAVQVCQKVIDHLMVFKVEFLDTLKIESPRAEELAVGSDPGRTARLLTIAAQRGLPVGDWTHTGMLADAMNTMFTVLFSSADGPTAGGGLLDSPEVEAEDAMRVVLLACKCRIAIDQRGEVTPRELAAVAGCSTRTVQRDIVEGLLRPVKGTRPQRIPWEDAKAWLLQREVPGFVEGDDFLSRMERGEEPYPRPRERSPEEIAAALGITVKALRAAGWRPS</sequence>
<evidence type="ECO:0000313" key="2">
    <source>
        <dbReference type="Proteomes" id="UP001374803"/>
    </source>
</evidence>
<accession>A0ABZ2KTL1</accession>
<protein>
    <submittedName>
        <fullName evidence="1">Helix-turn-helix domain-containing protein</fullName>
    </submittedName>
</protein>
<dbReference type="RefSeq" id="WP_394831669.1">
    <property type="nucleotide sequence ID" value="NZ_CP089929.1"/>
</dbReference>
<organism evidence="1 2">
    <name type="scientific">Pendulispora rubella</name>
    <dbReference type="NCBI Taxonomy" id="2741070"/>
    <lineage>
        <taxon>Bacteria</taxon>
        <taxon>Pseudomonadati</taxon>
        <taxon>Myxococcota</taxon>
        <taxon>Myxococcia</taxon>
        <taxon>Myxococcales</taxon>
        <taxon>Sorangiineae</taxon>
        <taxon>Pendulisporaceae</taxon>
        <taxon>Pendulispora</taxon>
    </lineage>
</organism>
<proteinExistence type="predicted"/>
<dbReference type="EMBL" id="CP089983">
    <property type="protein sequence ID" value="WXB02044.1"/>
    <property type="molecule type" value="Genomic_DNA"/>
</dbReference>
<evidence type="ECO:0000313" key="1">
    <source>
        <dbReference type="EMBL" id="WXB02044.1"/>
    </source>
</evidence>
<name>A0ABZ2KTL1_9BACT</name>